<accession>A0A174NL43</accession>
<evidence type="ECO:0000256" key="2">
    <source>
        <dbReference type="ARBA" id="ARBA00022692"/>
    </source>
</evidence>
<keyword evidence="4 5" id="KW-0472">Membrane</keyword>
<feature type="transmembrane region" description="Helical" evidence="5">
    <location>
        <begin position="132"/>
        <end position="153"/>
    </location>
</feature>
<feature type="transmembrane region" description="Helical" evidence="5">
    <location>
        <begin position="86"/>
        <end position="104"/>
    </location>
</feature>
<name>A0A174NL43_9FIRM</name>
<protein>
    <submittedName>
        <fullName evidence="7">Integral membrane protein, YccS/YhfK family</fullName>
    </submittedName>
</protein>
<dbReference type="GeneID" id="72465753"/>
<comment type="subcellular location">
    <subcellularLocation>
        <location evidence="1">Membrane</location>
        <topology evidence="1">Multi-pass membrane protein</topology>
    </subcellularLocation>
</comment>
<dbReference type="OrthoDB" id="1654636at2"/>
<evidence type="ECO:0000256" key="4">
    <source>
        <dbReference type="ARBA" id="ARBA00023136"/>
    </source>
</evidence>
<keyword evidence="3 5" id="KW-1133">Transmembrane helix</keyword>
<evidence type="ECO:0000256" key="3">
    <source>
        <dbReference type="ARBA" id="ARBA00022989"/>
    </source>
</evidence>
<dbReference type="GO" id="GO:0016020">
    <property type="term" value="C:membrane"/>
    <property type="evidence" value="ECO:0007669"/>
    <property type="project" value="UniProtKB-SubCell"/>
</dbReference>
<feature type="transmembrane region" description="Helical" evidence="5">
    <location>
        <begin position="61"/>
        <end position="80"/>
    </location>
</feature>
<dbReference type="RefSeq" id="WP_006875813.1">
    <property type="nucleotide sequence ID" value="NZ_CABIWA010000007.1"/>
</dbReference>
<feature type="transmembrane region" description="Helical" evidence="5">
    <location>
        <begin position="229"/>
        <end position="247"/>
    </location>
</feature>
<dbReference type="Proteomes" id="UP000095765">
    <property type="component" value="Unassembled WGS sequence"/>
</dbReference>
<organism evidence="7 8">
    <name type="scientific">Anaerotruncus colihominis</name>
    <dbReference type="NCBI Taxonomy" id="169435"/>
    <lineage>
        <taxon>Bacteria</taxon>
        <taxon>Bacillati</taxon>
        <taxon>Bacillota</taxon>
        <taxon>Clostridia</taxon>
        <taxon>Eubacteriales</taxon>
        <taxon>Oscillospiraceae</taxon>
        <taxon>Anaerotruncus</taxon>
    </lineage>
</organism>
<feature type="transmembrane region" description="Helical" evidence="5">
    <location>
        <begin position="294"/>
        <end position="312"/>
    </location>
</feature>
<evidence type="ECO:0000313" key="8">
    <source>
        <dbReference type="Proteomes" id="UP000095765"/>
    </source>
</evidence>
<reference evidence="7 8" key="1">
    <citation type="submission" date="2015-09" db="EMBL/GenBank/DDBJ databases">
        <authorList>
            <consortium name="Pathogen Informatics"/>
        </authorList>
    </citation>
    <scope>NUCLEOTIDE SEQUENCE [LARGE SCALE GENOMIC DNA]</scope>
    <source>
        <strain evidence="7 8">2789STDY5834939</strain>
    </source>
</reference>
<evidence type="ECO:0000256" key="1">
    <source>
        <dbReference type="ARBA" id="ARBA00004141"/>
    </source>
</evidence>
<proteinExistence type="predicted"/>
<keyword evidence="2 5" id="KW-0812">Transmembrane</keyword>
<feature type="domain" description="Integral membrane bound transporter" evidence="6">
    <location>
        <begin position="190"/>
        <end position="310"/>
    </location>
</feature>
<evidence type="ECO:0000256" key="5">
    <source>
        <dbReference type="SAM" id="Phobius"/>
    </source>
</evidence>
<sequence>MSEKTKRISRIILTNTIRFGLILGFVLGFAALFGQTNVLAGVALVVGLLMFPVCDLGLRPGCAALLILALYPICGIVASLPRPGLLAGMLIDFIFVCLLMVLFAEPAMLKPHINFLLCFLFCRSAPVAGRDFILRILGLIAGGTLIAAAMLIFQKRAKNISQRRTLRAQIDLCISNNRAFILRMAIGIALAIAAGEALHLKKSLWITIVVMSLTQPAFCDAVQRIRHRVCATVVGIALFTILFDLLIPQQYATVGILLLGYCGSFTSAYQHVQTINAVSAITASLVLLDSTTAVWNRVGCLAGGIVIVLLLYTAQRACEPLAAYLRKYICANREQNGFNGDTP</sequence>
<evidence type="ECO:0000259" key="6">
    <source>
        <dbReference type="Pfam" id="PF13515"/>
    </source>
</evidence>
<evidence type="ECO:0000313" key="7">
    <source>
        <dbReference type="EMBL" id="CUP49293.1"/>
    </source>
</evidence>
<feature type="transmembrane region" description="Helical" evidence="5">
    <location>
        <begin position="12"/>
        <end position="32"/>
    </location>
</feature>
<feature type="transmembrane region" description="Helical" evidence="5">
    <location>
        <begin position="204"/>
        <end position="222"/>
    </location>
</feature>
<gene>
    <name evidence="7" type="ORF">ERS852551_00970</name>
</gene>
<dbReference type="AlphaFoldDB" id="A0A174NL43"/>
<dbReference type="EMBL" id="CZBE01000005">
    <property type="protein sequence ID" value="CUP49293.1"/>
    <property type="molecule type" value="Genomic_DNA"/>
</dbReference>
<feature type="transmembrane region" description="Helical" evidence="5">
    <location>
        <begin position="180"/>
        <end position="198"/>
    </location>
</feature>
<dbReference type="Pfam" id="PF13515">
    <property type="entry name" value="FUSC_2"/>
    <property type="match status" value="1"/>
</dbReference>
<dbReference type="InterPro" id="IPR049453">
    <property type="entry name" value="Memb_transporter_dom"/>
</dbReference>